<reference evidence="9 10" key="1">
    <citation type="submission" date="2018-06" db="EMBL/GenBank/DDBJ databases">
        <title>Draft genome sequence of Modestobacter versicolor CP153-2.</title>
        <authorList>
            <person name="Gundlapally S.R."/>
        </authorList>
    </citation>
    <scope>NUCLEOTIDE SEQUENCE [LARGE SCALE GENOMIC DNA]</scope>
    <source>
        <strain evidence="9 10">CP153-2</strain>
    </source>
</reference>
<dbReference type="PANTHER" id="PTHR11101:SF80">
    <property type="entry name" value="PHOSPHATE TRANSPORTER"/>
    <property type="match status" value="1"/>
</dbReference>
<evidence type="ECO:0000256" key="4">
    <source>
        <dbReference type="ARBA" id="ARBA00022989"/>
    </source>
</evidence>
<dbReference type="AlphaFoldDB" id="A0A323V4A7"/>
<gene>
    <name evidence="9" type="ORF">DMO24_20130</name>
    <name evidence="8" type="ORF">FHX36_003242</name>
</gene>
<feature type="compositionally biased region" description="Basic and acidic residues" evidence="7">
    <location>
        <begin position="397"/>
        <end position="422"/>
    </location>
</feature>
<dbReference type="GO" id="GO:0016020">
    <property type="term" value="C:membrane"/>
    <property type="evidence" value="ECO:0007669"/>
    <property type="project" value="UniProtKB-SubCell"/>
</dbReference>
<dbReference type="GO" id="GO:0035435">
    <property type="term" value="P:phosphate ion transmembrane transport"/>
    <property type="evidence" value="ECO:0007669"/>
    <property type="project" value="TreeGrafter"/>
</dbReference>
<feature type="transmembrane region" description="Helical" evidence="6">
    <location>
        <begin position="107"/>
        <end position="126"/>
    </location>
</feature>
<evidence type="ECO:0000313" key="11">
    <source>
        <dbReference type="Proteomes" id="UP000580718"/>
    </source>
</evidence>
<comment type="caution">
    <text evidence="9">The sequence shown here is derived from an EMBL/GenBank/DDBJ whole genome shotgun (WGS) entry which is preliminary data.</text>
</comment>
<dbReference type="EMBL" id="QKNV01000312">
    <property type="protein sequence ID" value="PZA19554.1"/>
    <property type="molecule type" value="Genomic_DNA"/>
</dbReference>
<organism evidence="9 10">
    <name type="scientific">Modestobacter versicolor</name>
    <dbReference type="NCBI Taxonomy" id="429133"/>
    <lineage>
        <taxon>Bacteria</taxon>
        <taxon>Bacillati</taxon>
        <taxon>Actinomycetota</taxon>
        <taxon>Actinomycetes</taxon>
        <taxon>Geodermatophilales</taxon>
        <taxon>Geodermatophilaceae</taxon>
        <taxon>Modestobacter</taxon>
    </lineage>
</organism>
<dbReference type="PANTHER" id="PTHR11101">
    <property type="entry name" value="PHOSPHATE TRANSPORTER"/>
    <property type="match status" value="1"/>
</dbReference>
<protein>
    <recommendedName>
        <fullName evidence="6">Phosphate transporter</fullName>
    </recommendedName>
</protein>
<evidence type="ECO:0000256" key="1">
    <source>
        <dbReference type="ARBA" id="ARBA00004141"/>
    </source>
</evidence>
<dbReference type="GO" id="GO:0005315">
    <property type="term" value="F:phosphate transmembrane transporter activity"/>
    <property type="evidence" value="ECO:0007669"/>
    <property type="project" value="InterPro"/>
</dbReference>
<evidence type="ECO:0000256" key="2">
    <source>
        <dbReference type="ARBA" id="ARBA00022448"/>
    </source>
</evidence>
<dbReference type="Proteomes" id="UP000580718">
    <property type="component" value="Unassembled WGS sequence"/>
</dbReference>
<sequence>MDVTTLTLVGLIALALLFDYTNGFHDAANAIATVVATRVLRPRWAVAWAAGWNFVAFFFVGTAVANTVGSTVHTEYFGPAVVFAALLGAVVWNFTSWHLGLPTSSSHALVGGLVGAGLTAGGLSAIKGESVEKTALFIVVSPVAGLLLGSLVMALLGVLLRRADVPRTERRFRALQLVSSAAVSLGHGGNDAQKTMGVIAALLVSTGHLDAPIDGDLPIPDWVAISAYVAIAAGTMSGGWRLVRTMGSSITQLRPVSGFAAETSAAVALFGSTALGAPVSTTHTVAGAVTGVGAANRGATVNWRVFGRLTVAWVVTLPAAAAVAAVAYLLTTAPPTAVSAVVMTAVVLGLVALLGLALRSAPKASDVVPGDDEELEVAMRPGTGSIIDSRGVPASREVLERGGSLEEAESAARRQDRTRQPL</sequence>
<evidence type="ECO:0000313" key="10">
    <source>
        <dbReference type="Proteomes" id="UP000247602"/>
    </source>
</evidence>
<keyword evidence="4 6" id="KW-1133">Transmembrane helix</keyword>
<keyword evidence="6" id="KW-0592">Phosphate transport</keyword>
<dbReference type="EMBL" id="JACIBU010000001">
    <property type="protein sequence ID" value="MBB3677507.1"/>
    <property type="molecule type" value="Genomic_DNA"/>
</dbReference>
<evidence type="ECO:0000256" key="3">
    <source>
        <dbReference type="ARBA" id="ARBA00022692"/>
    </source>
</evidence>
<evidence type="ECO:0000313" key="9">
    <source>
        <dbReference type="EMBL" id="PZA19554.1"/>
    </source>
</evidence>
<proteinExistence type="inferred from homology"/>
<comment type="subcellular location">
    <subcellularLocation>
        <location evidence="1 6">Membrane</location>
        <topology evidence="1 6">Multi-pass membrane protein</topology>
    </subcellularLocation>
</comment>
<keyword evidence="5 6" id="KW-0472">Membrane</keyword>
<feature type="transmembrane region" description="Helical" evidence="6">
    <location>
        <begin position="337"/>
        <end position="358"/>
    </location>
</feature>
<evidence type="ECO:0000256" key="6">
    <source>
        <dbReference type="RuleBase" id="RU363058"/>
    </source>
</evidence>
<dbReference type="RefSeq" id="WP_110554012.1">
    <property type="nucleotide sequence ID" value="NZ_JACIBU010000001.1"/>
</dbReference>
<feature type="transmembrane region" description="Helical" evidence="6">
    <location>
        <begin position="135"/>
        <end position="160"/>
    </location>
</feature>
<reference evidence="8 11" key="2">
    <citation type="submission" date="2020-08" db="EMBL/GenBank/DDBJ databases">
        <title>Sequencing the genomes of 1000 actinobacteria strains.</title>
        <authorList>
            <person name="Klenk H.-P."/>
        </authorList>
    </citation>
    <scope>NUCLEOTIDE SEQUENCE [LARGE SCALE GENOMIC DNA]</scope>
    <source>
        <strain evidence="8 11">DSM 16678</strain>
    </source>
</reference>
<accession>A0A323V4A7</accession>
<name>A0A323V4A7_9ACTN</name>
<dbReference type="InterPro" id="IPR001204">
    <property type="entry name" value="Phos_transporter"/>
</dbReference>
<dbReference type="Pfam" id="PF01384">
    <property type="entry name" value="PHO4"/>
    <property type="match status" value="2"/>
</dbReference>
<feature type="transmembrane region" description="Helical" evidence="6">
    <location>
        <begin position="76"/>
        <end position="95"/>
    </location>
</feature>
<evidence type="ECO:0000256" key="5">
    <source>
        <dbReference type="ARBA" id="ARBA00023136"/>
    </source>
</evidence>
<dbReference type="OrthoDB" id="9779554at2"/>
<comment type="similarity">
    <text evidence="6">Belongs to the inorganic phosphate transporter (PiT) (TC 2.A.20) family.</text>
</comment>
<feature type="transmembrane region" description="Helical" evidence="6">
    <location>
        <begin position="311"/>
        <end position="331"/>
    </location>
</feature>
<evidence type="ECO:0000313" key="8">
    <source>
        <dbReference type="EMBL" id="MBB3677507.1"/>
    </source>
</evidence>
<feature type="region of interest" description="Disordered" evidence="7">
    <location>
        <begin position="383"/>
        <end position="422"/>
    </location>
</feature>
<keyword evidence="2 6" id="KW-0813">Transport</keyword>
<dbReference type="Proteomes" id="UP000247602">
    <property type="component" value="Unassembled WGS sequence"/>
</dbReference>
<evidence type="ECO:0000256" key="7">
    <source>
        <dbReference type="SAM" id="MobiDB-lite"/>
    </source>
</evidence>
<keyword evidence="10" id="KW-1185">Reference proteome</keyword>
<keyword evidence="3 6" id="KW-0812">Transmembrane</keyword>
<feature type="transmembrane region" description="Helical" evidence="6">
    <location>
        <begin position="46"/>
        <end position="64"/>
    </location>
</feature>